<sequence length="41" mass="4520">MFEHSQIVLETGSDLPIDAVGWGVLALSLVVTGIWLAYVYR</sequence>
<keyword evidence="3" id="KW-1185">Reference proteome</keyword>
<dbReference type="Proteomes" id="UP000010846">
    <property type="component" value="Chromosome"/>
</dbReference>
<dbReference type="AlphaFoldDB" id="L0ICH8"/>
<keyword evidence="1" id="KW-1133">Transmembrane helix</keyword>
<evidence type="ECO:0000313" key="2">
    <source>
        <dbReference type="EMBL" id="AGB15667.1"/>
    </source>
</evidence>
<name>L0ICH8_HALRX</name>
<dbReference type="RefSeq" id="WP_015300332.1">
    <property type="nucleotide sequence ID" value="NC_019964.1"/>
</dbReference>
<dbReference type="eggNOG" id="arCOG10316">
    <property type="taxonomic scope" value="Archaea"/>
</dbReference>
<organism evidence="2 3">
    <name type="scientific">Halovivax ruber (strain DSM 18193 / JCM 13892 / XH-70)</name>
    <dbReference type="NCBI Taxonomy" id="797302"/>
    <lineage>
        <taxon>Archaea</taxon>
        <taxon>Methanobacteriati</taxon>
        <taxon>Methanobacteriota</taxon>
        <taxon>Stenosarchaea group</taxon>
        <taxon>Halobacteria</taxon>
        <taxon>Halobacteriales</taxon>
        <taxon>Natrialbaceae</taxon>
        <taxon>Halovivax</taxon>
    </lineage>
</organism>
<dbReference type="STRING" id="797302.Halru_1049"/>
<dbReference type="KEGG" id="hru:Halru_1049"/>
<evidence type="ECO:0000256" key="1">
    <source>
        <dbReference type="SAM" id="Phobius"/>
    </source>
</evidence>
<feature type="transmembrane region" description="Helical" evidence="1">
    <location>
        <begin position="20"/>
        <end position="40"/>
    </location>
</feature>
<dbReference type="EMBL" id="CP003050">
    <property type="protein sequence ID" value="AGB15667.1"/>
    <property type="molecule type" value="Genomic_DNA"/>
</dbReference>
<evidence type="ECO:0000313" key="3">
    <source>
        <dbReference type="Proteomes" id="UP000010846"/>
    </source>
</evidence>
<dbReference type="HOGENOM" id="CLU_217790_0_0_2"/>
<protein>
    <submittedName>
        <fullName evidence="2">Uncharacterized protein</fullName>
    </submittedName>
</protein>
<keyword evidence="1" id="KW-0472">Membrane</keyword>
<accession>L0ICH8</accession>
<keyword evidence="1" id="KW-0812">Transmembrane</keyword>
<gene>
    <name evidence="2" type="ordered locus">Halru_1049</name>
</gene>
<dbReference type="GeneID" id="80458364"/>
<reference evidence="2" key="1">
    <citation type="submission" date="2011-09" db="EMBL/GenBank/DDBJ databases">
        <title>Complete sequence of Halovivax ruber XH-70.</title>
        <authorList>
            <consortium name="US DOE Joint Genome Institute"/>
            <person name="Lucas S."/>
            <person name="Han J."/>
            <person name="Lapidus A."/>
            <person name="Cheng J.-F."/>
            <person name="Goodwin L."/>
            <person name="Pitluck S."/>
            <person name="Peters L."/>
            <person name="Mikhailova N."/>
            <person name="Davenport K."/>
            <person name="Detter J.C."/>
            <person name="Han C."/>
            <person name="Tapia R."/>
            <person name="Land M."/>
            <person name="Hauser L."/>
            <person name="Kyrpides N."/>
            <person name="Ivanova N."/>
            <person name="Pagani I."/>
            <person name="Sproer C."/>
            <person name="Anderson I."/>
            <person name="Woyke T."/>
        </authorList>
    </citation>
    <scope>NUCLEOTIDE SEQUENCE</scope>
    <source>
        <strain evidence="2">XH-70</strain>
    </source>
</reference>
<proteinExistence type="predicted"/>